<keyword evidence="7 13" id="KW-1133">Transmembrane helix</keyword>
<keyword evidence="4 15" id="KW-0808">Transferase</keyword>
<evidence type="ECO:0000256" key="12">
    <source>
        <dbReference type="NCBIfam" id="TIGR04265"/>
    </source>
</evidence>
<evidence type="ECO:0000256" key="4">
    <source>
        <dbReference type="ARBA" id="ARBA00022679"/>
    </source>
</evidence>
<evidence type="ECO:0000256" key="13">
    <source>
        <dbReference type="SAM" id="Phobius"/>
    </source>
</evidence>
<feature type="transmembrane region" description="Helical" evidence="13">
    <location>
        <begin position="39"/>
        <end position="59"/>
    </location>
</feature>
<evidence type="ECO:0000256" key="7">
    <source>
        <dbReference type="ARBA" id="ARBA00022989"/>
    </source>
</evidence>
<keyword evidence="3" id="KW-0444">Lipid biosynthesis</keyword>
<evidence type="ECO:0000256" key="9">
    <source>
        <dbReference type="ARBA" id="ARBA00023136"/>
    </source>
</evidence>
<evidence type="ECO:0000256" key="3">
    <source>
        <dbReference type="ARBA" id="ARBA00022516"/>
    </source>
</evidence>
<evidence type="ECO:0000256" key="1">
    <source>
        <dbReference type="ARBA" id="ARBA00004651"/>
    </source>
</evidence>
<evidence type="ECO:0000256" key="8">
    <source>
        <dbReference type="ARBA" id="ARBA00023098"/>
    </source>
</evidence>
<protein>
    <recommendedName>
        <fullName evidence="12">Cardiolipin synthase</fullName>
        <ecNumber evidence="12">2.7.8.-</ecNumber>
    </recommendedName>
</protein>
<dbReference type="NCBIfam" id="TIGR04265">
    <property type="entry name" value="bac_cardiolipin"/>
    <property type="match status" value="1"/>
</dbReference>
<evidence type="ECO:0000313" key="16">
    <source>
        <dbReference type="Proteomes" id="UP000198290"/>
    </source>
</evidence>
<dbReference type="EMBL" id="AP018823">
    <property type="protein sequence ID" value="BBF86320.1"/>
    <property type="molecule type" value="Genomic_DNA"/>
</dbReference>
<dbReference type="Pfam" id="PF13396">
    <property type="entry name" value="PLDc_N"/>
    <property type="match status" value="1"/>
</dbReference>
<proteinExistence type="predicted"/>
<dbReference type="InterPro" id="IPR027379">
    <property type="entry name" value="CLS_N"/>
</dbReference>
<keyword evidence="5 13" id="KW-0812">Transmembrane</keyword>
<evidence type="ECO:0000256" key="6">
    <source>
        <dbReference type="ARBA" id="ARBA00022737"/>
    </source>
</evidence>
<dbReference type="InterPro" id="IPR025202">
    <property type="entry name" value="PLD-like_dom"/>
</dbReference>
<keyword evidence="8" id="KW-0443">Lipid metabolism</keyword>
<dbReference type="Pfam" id="PF13091">
    <property type="entry name" value="PLDc_2"/>
    <property type="match status" value="2"/>
</dbReference>
<keyword evidence="6" id="KW-0677">Repeat</keyword>
<evidence type="ECO:0000256" key="11">
    <source>
        <dbReference type="ARBA" id="ARBA00023264"/>
    </source>
</evidence>
<dbReference type="InterPro" id="IPR001736">
    <property type="entry name" value="PLipase_D/transphosphatidylase"/>
</dbReference>
<keyword evidence="2" id="KW-1003">Cell membrane</keyword>
<gene>
    <name evidence="15" type="ORF">DLM_2719</name>
</gene>
<keyword evidence="10" id="KW-0594">Phospholipid biosynthesis</keyword>
<accession>A0A3G9GEL9</accession>
<evidence type="ECO:0000259" key="14">
    <source>
        <dbReference type="PROSITE" id="PS50035"/>
    </source>
</evidence>
<organism evidence="15 16">
    <name type="scientific">Aquitalea magnusonii</name>
    <dbReference type="NCBI Taxonomy" id="332411"/>
    <lineage>
        <taxon>Bacteria</taxon>
        <taxon>Pseudomonadati</taxon>
        <taxon>Pseudomonadota</taxon>
        <taxon>Betaproteobacteria</taxon>
        <taxon>Neisseriales</taxon>
        <taxon>Chromobacteriaceae</taxon>
        <taxon>Aquitalea</taxon>
    </lineage>
</organism>
<dbReference type="STRING" id="332411.VI06_08130"/>
<reference evidence="15 16" key="2">
    <citation type="journal article" date="2017" name="Genome Announc.">
        <title>Draft genome sequence of Aquitalea magnusonii strain H3, a plant growth-promoting bacterium of duckweed Lemna minor.</title>
        <authorList>
            <person name="Ishizawa H."/>
            <person name="Kuroda M."/>
            <person name="Ike M."/>
        </authorList>
    </citation>
    <scope>NUCLEOTIDE SEQUENCE [LARGE SCALE GENOMIC DNA]</scope>
    <source>
        <strain evidence="15 16">H3</strain>
    </source>
</reference>
<evidence type="ECO:0000256" key="5">
    <source>
        <dbReference type="ARBA" id="ARBA00022692"/>
    </source>
</evidence>
<evidence type="ECO:0000313" key="15">
    <source>
        <dbReference type="EMBL" id="BBF86320.1"/>
    </source>
</evidence>
<feature type="domain" description="PLD phosphodiesterase" evidence="14">
    <location>
        <begin position="219"/>
        <end position="246"/>
    </location>
</feature>
<evidence type="ECO:0000256" key="10">
    <source>
        <dbReference type="ARBA" id="ARBA00023209"/>
    </source>
</evidence>
<dbReference type="GO" id="GO:0005886">
    <property type="term" value="C:plasma membrane"/>
    <property type="evidence" value="ECO:0007669"/>
    <property type="project" value="UniProtKB-SubCell"/>
</dbReference>
<evidence type="ECO:0000256" key="2">
    <source>
        <dbReference type="ARBA" id="ARBA00022475"/>
    </source>
</evidence>
<dbReference type="PANTHER" id="PTHR21248">
    <property type="entry name" value="CARDIOLIPIN SYNTHASE"/>
    <property type="match status" value="1"/>
</dbReference>
<dbReference type="PANTHER" id="PTHR21248:SF22">
    <property type="entry name" value="PHOSPHOLIPASE D"/>
    <property type="match status" value="1"/>
</dbReference>
<dbReference type="Gene3D" id="3.30.870.10">
    <property type="entry name" value="Endonuclease Chain A"/>
    <property type="match status" value="2"/>
</dbReference>
<sequence length="486" mass="52946">MMPAMSTYSAVILLLHLSLQLLLVVRVLLRPYRDPAARIAWIVVVLAMPVIGILAYLLLGEVSIGKRRMARLARIQQQLPALPALPAGGSGQALPDHQAALFRVGQSISGFAACQGNQAQLLADSNHTIASMVADIDAAQQHVHLLFYIWLPDHNGSRMAQAVIRAAQRGVTCRVLVDDVGSRDLLHSPLWRQMQAAGVKLAAALPVGNPLLRPFSGRIDLRNHRKIVVIDHYTGYCGSQNCADPEFRIKPRFAPWVDAVIRIGGPVVQQTQRLFATDWMLATGENLIPLLASTPPPAEGSTRGGILAQAIGTGPTARHSAMPELFVVLMYSARHTLTITTPYYVPDEALQSALCAAAQRGVATTLQLPARNDSLVVSAASRSYYAELLAAGVVIAEYHGGLLHSKLLTVDEEVCLIGSANLDRRSFELNYENNLLCHDRELTAALRQRQQQYLQHCSLVGADSVAAWPLWRRLWNNAVAMLGPLL</sequence>
<dbReference type="GO" id="GO:0032049">
    <property type="term" value="P:cardiolipin biosynthetic process"/>
    <property type="evidence" value="ECO:0007669"/>
    <property type="project" value="UniProtKB-UniRule"/>
</dbReference>
<keyword evidence="9 13" id="KW-0472">Membrane</keyword>
<dbReference type="GO" id="GO:0008808">
    <property type="term" value="F:cardiolipin synthase activity"/>
    <property type="evidence" value="ECO:0007669"/>
    <property type="project" value="UniProtKB-UniRule"/>
</dbReference>
<comment type="subcellular location">
    <subcellularLocation>
        <location evidence="1">Cell membrane</location>
        <topology evidence="1">Multi-pass membrane protein</topology>
    </subcellularLocation>
</comment>
<keyword evidence="16" id="KW-1185">Reference proteome</keyword>
<dbReference type="CDD" id="cd09152">
    <property type="entry name" value="PLDc_EcCLS_like_1"/>
    <property type="match status" value="1"/>
</dbReference>
<dbReference type="InterPro" id="IPR022924">
    <property type="entry name" value="Cardiolipin_synthase"/>
</dbReference>
<dbReference type="Proteomes" id="UP000198290">
    <property type="component" value="Chromosome"/>
</dbReference>
<dbReference type="SMART" id="SM00155">
    <property type="entry name" value="PLDc"/>
    <property type="match status" value="2"/>
</dbReference>
<reference evidence="16" key="1">
    <citation type="journal article" date="2017" name="Biotechnol. Biofuels">
        <title>Evaluation of environmental bacterial communities as a factor affecting the growth of duckweed Lemna minor.</title>
        <authorList>
            <person name="Ishizawa H."/>
            <person name="Kuroda M."/>
            <person name="Morikawa M."/>
            <person name="Ike M."/>
        </authorList>
    </citation>
    <scope>NUCLEOTIDE SEQUENCE [LARGE SCALE GENOMIC DNA]</scope>
    <source>
        <strain evidence="16">H3</strain>
    </source>
</reference>
<keyword evidence="11" id="KW-1208">Phospholipid metabolism</keyword>
<dbReference type="EC" id="2.7.8.-" evidence="12"/>
<dbReference type="PROSITE" id="PS50035">
    <property type="entry name" value="PLD"/>
    <property type="match status" value="2"/>
</dbReference>
<feature type="domain" description="PLD phosphodiesterase" evidence="14">
    <location>
        <begin position="399"/>
        <end position="426"/>
    </location>
</feature>
<dbReference type="AlphaFoldDB" id="A0A3G9GEL9"/>
<reference evidence="16" key="3">
    <citation type="journal article" date="2017" name="Plant Physiol. Biochem.">
        <title>Differential oxidative and antioxidative response of duckweed Lemna minor toward plant growth promoting/inhibiting bacteria.</title>
        <authorList>
            <person name="Ishizawa H."/>
            <person name="Kuroda M."/>
            <person name="Morikawa M."/>
            <person name="Ike M."/>
        </authorList>
    </citation>
    <scope>NUCLEOTIDE SEQUENCE [LARGE SCALE GENOMIC DNA]</scope>
    <source>
        <strain evidence="16">H3</strain>
    </source>
</reference>
<dbReference type="SUPFAM" id="SSF56024">
    <property type="entry name" value="Phospholipase D/nuclease"/>
    <property type="match status" value="2"/>
</dbReference>
<dbReference type="CDD" id="cd09158">
    <property type="entry name" value="PLDc_EcCLS_like_2"/>
    <property type="match status" value="1"/>
</dbReference>
<name>A0A3G9GEL9_9NEIS</name>
<dbReference type="KEGG" id="amah:DLM_2719"/>